<accession>A0AAV5S5I0</accession>
<dbReference type="SMART" id="SM01117">
    <property type="entry name" value="Cyt-b5"/>
    <property type="match status" value="1"/>
</dbReference>
<sequence>MSETPLSLPKLTSPRDRLPHVSHTSHTPPAIRNTPSITHSHTPAHTHTHTHADVRFKVPAAQPARASVYAAPGAGAPGDAAHHAKVIHPATTGAAMGHGGGSSTMGRGGGLLGASLGGAPQRQKVRLAPGHSALDWNELNQAVQHDKQRSNELVTGLSALWEDPEQLEVLQRINADNADAVVKLRQFNIPCRLLHPPLRINEQLLRKHQVDEHEFWTVIHGNVYSIGPYMAFHPGGDEILIHYGERFPDVGFWFNKFHRWVSYEKLLQNCYVGKYVKET</sequence>
<dbReference type="PROSITE" id="PS50255">
    <property type="entry name" value="CYTOCHROME_B5_2"/>
    <property type="match status" value="1"/>
</dbReference>
<dbReference type="Pfam" id="PF00173">
    <property type="entry name" value="Cyt-b5"/>
    <property type="match status" value="1"/>
</dbReference>
<evidence type="ECO:0000256" key="4">
    <source>
        <dbReference type="RuleBase" id="RU362121"/>
    </source>
</evidence>
<dbReference type="GO" id="GO:0004128">
    <property type="term" value="F:cytochrome-b5 reductase activity, acting on NAD(P)H"/>
    <property type="evidence" value="ECO:0007669"/>
    <property type="project" value="TreeGrafter"/>
</dbReference>
<evidence type="ECO:0000259" key="6">
    <source>
        <dbReference type="PROSITE" id="PS50255"/>
    </source>
</evidence>
<feature type="compositionally biased region" description="Gly residues" evidence="5">
    <location>
        <begin position="96"/>
        <end position="116"/>
    </location>
</feature>
<dbReference type="InterPro" id="IPR051872">
    <property type="entry name" value="Cytochrome_b5/Flavoprotein_Rdt"/>
</dbReference>
<evidence type="ECO:0000256" key="3">
    <source>
        <dbReference type="ARBA" id="ARBA00023004"/>
    </source>
</evidence>
<feature type="region of interest" description="Disordered" evidence="5">
    <location>
        <begin position="1"/>
        <end position="50"/>
    </location>
</feature>
<reference evidence="8" key="2">
    <citation type="submission" date="2023-06" db="EMBL/GenBank/DDBJ databases">
        <authorList>
            <person name="Mure A."/>
            <person name="Hattori Y."/>
        </authorList>
    </citation>
    <scope>NUCLEOTIDE SEQUENCE</scope>
    <source>
        <strain evidence="8">KH-74</strain>
    </source>
</reference>
<dbReference type="EMBL" id="BTGD01000020">
    <property type="protein sequence ID" value="GMM58123.1"/>
    <property type="molecule type" value="Genomic_DNA"/>
</dbReference>
<evidence type="ECO:0000313" key="8">
    <source>
        <dbReference type="EMBL" id="GMM58123.1"/>
    </source>
</evidence>
<dbReference type="GO" id="GO:0020037">
    <property type="term" value="F:heme binding"/>
    <property type="evidence" value="ECO:0007669"/>
    <property type="project" value="UniProtKB-UniRule"/>
</dbReference>
<dbReference type="InterPro" id="IPR018506">
    <property type="entry name" value="Cyt_B5_heme-BS"/>
</dbReference>
<name>A0AAV5S5I0_MAUHU</name>
<gene>
    <name evidence="7" type="ORF">DAKH74_040200</name>
    <name evidence="8" type="ORF">DAKH74_047390</name>
</gene>
<evidence type="ECO:0000256" key="5">
    <source>
        <dbReference type="SAM" id="MobiDB-lite"/>
    </source>
</evidence>
<comment type="similarity">
    <text evidence="4">Belongs to the cytochrome b5 family.</text>
</comment>
<evidence type="ECO:0000256" key="2">
    <source>
        <dbReference type="ARBA" id="ARBA00022723"/>
    </source>
</evidence>
<dbReference type="AlphaFoldDB" id="A0AAV5S5I0"/>
<protein>
    <submittedName>
        <fullName evidence="8">Irc21 protein</fullName>
    </submittedName>
</protein>
<keyword evidence="9" id="KW-1185">Reference proteome</keyword>
<feature type="region of interest" description="Disordered" evidence="5">
    <location>
        <begin position="92"/>
        <end position="123"/>
    </location>
</feature>
<dbReference type="InterPro" id="IPR036400">
    <property type="entry name" value="Cyt_B5-like_heme/steroid_sf"/>
</dbReference>
<dbReference type="PROSITE" id="PS00191">
    <property type="entry name" value="CYTOCHROME_B5_1"/>
    <property type="match status" value="1"/>
</dbReference>
<organism evidence="8 9">
    <name type="scientific">Maudiozyma humilis</name>
    <name type="common">Sour dough yeast</name>
    <name type="synonym">Kazachstania humilis</name>
    <dbReference type="NCBI Taxonomy" id="51915"/>
    <lineage>
        <taxon>Eukaryota</taxon>
        <taxon>Fungi</taxon>
        <taxon>Dikarya</taxon>
        <taxon>Ascomycota</taxon>
        <taxon>Saccharomycotina</taxon>
        <taxon>Saccharomycetes</taxon>
        <taxon>Saccharomycetales</taxon>
        <taxon>Saccharomycetaceae</taxon>
        <taxon>Maudiozyma</taxon>
    </lineage>
</organism>
<evidence type="ECO:0000313" key="7">
    <source>
        <dbReference type="EMBL" id="GMM57404.1"/>
    </source>
</evidence>
<feature type="domain" description="Cytochrome b5 heme-binding" evidence="6">
    <location>
        <begin position="197"/>
        <end position="276"/>
    </location>
</feature>
<comment type="caution">
    <text evidence="8">The sequence shown here is derived from an EMBL/GenBank/DDBJ whole genome shotgun (WGS) entry which is preliminary data.</text>
</comment>
<reference evidence="8 9" key="1">
    <citation type="journal article" date="2023" name="Elife">
        <title>Identification of key yeast species and microbe-microbe interactions impacting larval growth of Drosophila in the wild.</title>
        <authorList>
            <person name="Mure A."/>
            <person name="Sugiura Y."/>
            <person name="Maeda R."/>
            <person name="Honda K."/>
            <person name="Sakurai N."/>
            <person name="Takahashi Y."/>
            <person name="Watada M."/>
            <person name="Katoh T."/>
            <person name="Gotoh A."/>
            <person name="Gotoh Y."/>
            <person name="Taniguchi I."/>
            <person name="Nakamura K."/>
            <person name="Hayashi T."/>
            <person name="Katayama T."/>
            <person name="Uemura T."/>
            <person name="Hattori Y."/>
        </authorList>
    </citation>
    <scope>NUCLEOTIDE SEQUENCE [LARGE SCALE GENOMIC DNA]</scope>
    <source>
        <strain evidence="8 9">KH-74</strain>
    </source>
</reference>
<dbReference type="GO" id="GO:0005737">
    <property type="term" value="C:cytoplasm"/>
    <property type="evidence" value="ECO:0007669"/>
    <property type="project" value="TreeGrafter"/>
</dbReference>
<dbReference type="EMBL" id="BTGD01000013">
    <property type="protein sequence ID" value="GMM57404.1"/>
    <property type="molecule type" value="Genomic_DNA"/>
</dbReference>
<dbReference type="GO" id="GO:0046872">
    <property type="term" value="F:metal ion binding"/>
    <property type="evidence" value="ECO:0007669"/>
    <property type="project" value="UniProtKB-UniRule"/>
</dbReference>
<keyword evidence="2 4" id="KW-0479">Metal-binding</keyword>
<evidence type="ECO:0000256" key="1">
    <source>
        <dbReference type="ARBA" id="ARBA00022617"/>
    </source>
</evidence>
<keyword evidence="3 4" id="KW-0408">Iron</keyword>
<dbReference type="Gene3D" id="3.10.120.10">
    <property type="entry name" value="Cytochrome b5-like heme/steroid binding domain"/>
    <property type="match status" value="1"/>
</dbReference>
<proteinExistence type="inferred from homology"/>
<dbReference type="SUPFAM" id="SSF55856">
    <property type="entry name" value="Cytochrome b5-like heme/steroid binding domain"/>
    <property type="match status" value="1"/>
</dbReference>
<evidence type="ECO:0000313" key="9">
    <source>
        <dbReference type="Proteomes" id="UP001377567"/>
    </source>
</evidence>
<dbReference type="PANTHER" id="PTHR46237:SF1">
    <property type="entry name" value="CYTOCHROME B5 REDUCTASE 4"/>
    <property type="match status" value="1"/>
</dbReference>
<dbReference type="InterPro" id="IPR001199">
    <property type="entry name" value="Cyt_B5-like_heme/steroid-bd"/>
</dbReference>
<dbReference type="PANTHER" id="PTHR46237">
    <property type="entry name" value="CYTOCHROME B5 REDUCTASE 4 FAMILY MEMBER"/>
    <property type="match status" value="1"/>
</dbReference>
<keyword evidence="1 4" id="KW-0349">Heme</keyword>
<dbReference type="Proteomes" id="UP001377567">
    <property type="component" value="Unassembled WGS sequence"/>
</dbReference>